<name>A0A9N9XRP7_PHYSR</name>
<evidence type="ECO:0000259" key="31">
    <source>
        <dbReference type="Pfam" id="PF17900"/>
    </source>
</evidence>
<dbReference type="CDD" id="cd09601">
    <property type="entry name" value="M1_APN-Q_like"/>
    <property type="match status" value="1"/>
</dbReference>
<evidence type="ECO:0000256" key="14">
    <source>
        <dbReference type="ARBA" id="ARBA00022801"/>
    </source>
</evidence>
<evidence type="ECO:0000256" key="17">
    <source>
        <dbReference type="ARBA" id="ARBA00022989"/>
    </source>
</evidence>
<dbReference type="InterPro" id="IPR050344">
    <property type="entry name" value="Peptidase_M1_aminopeptidases"/>
</dbReference>
<comment type="cofactor">
    <cofactor evidence="25">
        <name>Zn(2+)</name>
        <dbReference type="ChEBI" id="CHEBI:29105"/>
    </cofactor>
    <text evidence="25">Binds 1 zinc ion per subunit.</text>
</comment>
<keyword evidence="16" id="KW-0735">Signal-anchor</keyword>
<keyword evidence="33" id="KW-1185">Reference proteome</keyword>
<dbReference type="FunFam" id="2.60.40.1910:FF:000008">
    <property type="entry name" value="Aminopeptidase"/>
    <property type="match status" value="1"/>
</dbReference>
<accession>A0A9N9XRP7</accession>
<keyword evidence="8" id="KW-1003">Cell membrane</keyword>
<dbReference type="GO" id="GO:0070006">
    <property type="term" value="F:metalloaminopeptidase activity"/>
    <property type="evidence" value="ECO:0007669"/>
    <property type="project" value="TreeGrafter"/>
</dbReference>
<dbReference type="InterPro" id="IPR045357">
    <property type="entry name" value="Aminopeptidase_N-like_N"/>
</dbReference>
<evidence type="ECO:0000256" key="3">
    <source>
        <dbReference type="ARBA" id="ARBA00004609"/>
    </source>
</evidence>
<dbReference type="GO" id="GO:0043171">
    <property type="term" value="P:peptide catabolic process"/>
    <property type="evidence" value="ECO:0007669"/>
    <property type="project" value="TreeGrafter"/>
</dbReference>
<dbReference type="GO" id="GO:0042277">
    <property type="term" value="F:peptide binding"/>
    <property type="evidence" value="ECO:0007669"/>
    <property type="project" value="TreeGrafter"/>
</dbReference>
<evidence type="ECO:0000256" key="23">
    <source>
        <dbReference type="ARBA" id="ARBA00042613"/>
    </source>
</evidence>
<comment type="catalytic activity">
    <reaction evidence="1">
        <text>Release of an N-terminal amino acid, Xaa-|-Yaa- from a peptide, amide or arylamide. Xaa is preferably Ala, but may be most amino acids including Pro (slow action). When a terminal hydrophobic residue is followed by a prolyl residue, the two may be released as an intact Xaa-Pro dipeptide.</text>
        <dbReference type="EC" id="3.4.11.2"/>
    </reaction>
</comment>
<dbReference type="SUPFAM" id="SSF55486">
    <property type="entry name" value="Metalloproteases ('zincins'), catalytic domain"/>
    <property type="match status" value="1"/>
</dbReference>
<evidence type="ECO:0000256" key="26">
    <source>
        <dbReference type="PIRSR" id="PIRSR634016-4"/>
    </source>
</evidence>
<dbReference type="FunFam" id="2.60.40.1730:FF:000012">
    <property type="entry name" value="Aminopeptidase N"/>
    <property type="match status" value="1"/>
</dbReference>
<dbReference type="Proteomes" id="UP001153712">
    <property type="component" value="Chromosome 4"/>
</dbReference>
<evidence type="ECO:0000256" key="5">
    <source>
        <dbReference type="ARBA" id="ARBA00012564"/>
    </source>
</evidence>
<dbReference type="InterPro" id="IPR024571">
    <property type="entry name" value="ERAP1-like_C_dom"/>
</dbReference>
<evidence type="ECO:0000256" key="27">
    <source>
        <dbReference type="SAM" id="MobiDB-lite"/>
    </source>
</evidence>
<dbReference type="FunFam" id="1.10.390.10:FF:000013">
    <property type="entry name" value="Aminopeptidase N"/>
    <property type="match status" value="1"/>
</dbReference>
<evidence type="ECO:0000256" key="16">
    <source>
        <dbReference type="ARBA" id="ARBA00022968"/>
    </source>
</evidence>
<dbReference type="AlphaFoldDB" id="A0A9N9XRP7"/>
<evidence type="ECO:0000313" key="33">
    <source>
        <dbReference type="Proteomes" id="UP001153712"/>
    </source>
</evidence>
<gene>
    <name evidence="32" type="ORF">PHYEVI_LOCUS8096</name>
</gene>
<keyword evidence="14" id="KW-0378">Hydrolase</keyword>
<keyword evidence="21" id="KW-0325">Glycoprotein</keyword>
<dbReference type="GO" id="GO:0005737">
    <property type="term" value="C:cytoplasm"/>
    <property type="evidence" value="ECO:0007669"/>
    <property type="project" value="TreeGrafter"/>
</dbReference>
<dbReference type="FunFam" id="1.25.50.20:FF:000001">
    <property type="entry name" value="Aminopeptidase"/>
    <property type="match status" value="1"/>
</dbReference>
<feature type="binding site" evidence="25">
    <location>
        <position position="446"/>
    </location>
    <ligand>
        <name>Zn(2+)</name>
        <dbReference type="ChEBI" id="CHEBI:29105"/>
        <note>catalytic</note>
    </ligand>
</feature>
<protein>
    <recommendedName>
        <fullName evidence="6">Aminopeptidase N</fullName>
        <ecNumber evidence="5">3.4.11.2</ecNumber>
    </recommendedName>
    <alternativeName>
        <fullName evidence="23">Microsomal aminopeptidase</fullName>
    </alternativeName>
</protein>
<reference evidence="32" key="1">
    <citation type="submission" date="2022-01" db="EMBL/GenBank/DDBJ databases">
        <authorList>
            <person name="King R."/>
        </authorList>
    </citation>
    <scope>NUCLEOTIDE SEQUENCE</scope>
</reference>
<evidence type="ECO:0000256" key="25">
    <source>
        <dbReference type="PIRSR" id="PIRSR634016-3"/>
    </source>
</evidence>
<dbReference type="PANTHER" id="PTHR11533">
    <property type="entry name" value="PROTEASE M1 ZINC METALLOPROTEASE"/>
    <property type="match status" value="1"/>
</dbReference>
<dbReference type="Gene3D" id="1.10.390.10">
    <property type="entry name" value="Neutral Protease Domain 2"/>
    <property type="match status" value="1"/>
</dbReference>
<evidence type="ECO:0000256" key="28">
    <source>
        <dbReference type="SAM" id="Phobius"/>
    </source>
</evidence>
<evidence type="ECO:0000256" key="20">
    <source>
        <dbReference type="ARBA" id="ARBA00023157"/>
    </source>
</evidence>
<keyword evidence="22" id="KW-0449">Lipoprotein</keyword>
<dbReference type="SUPFAM" id="SSF63737">
    <property type="entry name" value="Leukotriene A4 hydrolase N-terminal domain"/>
    <property type="match status" value="1"/>
</dbReference>
<feature type="region of interest" description="Disordered" evidence="27">
    <location>
        <begin position="90"/>
        <end position="113"/>
    </location>
</feature>
<feature type="domain" description="Aminopeptidase N-like N-terminal" evidence="31">
    <location>
        <begin position="119"/>
        <end position="319"/>
    </location>
</feature>
<dbReference type="Gene3D" id="2.60.40.1910">
    <property type="match status" value="1"/>
</dbReference>
<evidence type="ECO:0000256" key="2">
    <source>
        <dbReference type="ARBA" id="ARBA00004606"/>
    </source>
</evidence>
<evidence type="ECO:0000256" key="15">
    <source>
        <dbReference type="ARBA" id="ARBA00022833"/>
    </source>
</evidence>
<feature type="binding site" evidence="25">
    <location>
        <position position="427"/>
    </location>
    <ligand>
        <name>Zn(2+)</name>
        <dbReference type="ChEBI" id="CHEBI:29105"/>
        <note>catalytic</note>
    </ligand>
</feature>
<keyword evidence="9" id="KW-0336">GPI-anchor</keyword>
<evidence type="ECO:0000259" key="30">
    <source>
        <dbReference type="Pfam" id="PF11838"/>
    </source>
</evidence>
<dbReference type="InterPro" id="IPR027268">
    <property type="entry name" value="Peptidase_M4/M1_CTD_sf"/>
</dbReference>
<dbReference type="GO" id="GO:0008270">
    <property type="term" value="F:zinc ion binding"/>
    <property type="evidence" value="ECO:0007669"/>
    <property type="project" value="InterPro"/>
</dbReference>
<dbReference type="Pfam" id="PF11838">
    <property type="entry name" value="ERAP1_C"/>
    <property type="match status" value="1"/>
</dbReference>
<dbReference type="PRINTS" id="PR00756">
    <property type="entry name" value="ALADIPTASE"/>
</dbReference>
<dbReference type="InterPro" id="IPR001930">
    <property type="entry name" value="Peptidase_M1"/>
</dbReference>
<feature type="binding site" evidence="25">
    <location>
        <position position="423"/>
    </location>
    <ligand>
        <name>Zn(2+)</name>
        <dbReference type="ChEBI" id="CHEBI:29105"/>
        <note>catalytic</note>
    </ligand>
</feature>
<keyword evidence="15 25" id="KW-0862">Zinc</keyword>
<dbReference type="GO" id="GO:0098552">
    <property type="term" value="C:side of membrane"/>
    <property type="evidence" value="ECO:0007669"/>
    <property type="project" value="UniProtKB-KW"/>
</dbReference>
<organism evidence="32 33">
    <name type="scientific">Phyllotreta striolata</name>
    <name type="common">Striped flea beetle</name>
    <name type="synonym">Crioceris striolata</name>
    <dbReference type="NCBI Taxonomy" id="444603"/>
    <lineage>
        <taxon>Eukaryota</taxon>
        <taxon>Metazoa</taxon>
        <taxon>Ecdysozoa</taxon>
        <taxon>Arthropoda</taxon>
        <taxon>Hexapoda</taxon>
        <taxon>Insecta</taxon>
        <taxon>Pterygota</taxon>
        <taxon>Neoptera</taxon>
        <taxon>Endopterygota</taxon>
        <taxon>Coleoptera</taxon>
        <taxon>Polyphaga</taxon>
        <taxon>Cucujiformia</taxon>
        <taxon>Chrysomeloidea</taxon>
        <taxon>Chrysomelidae</taxon>
        <taxon>Galerucinae</taxon>
        <taxon>Alticini</taxon>
        <taxon>Phyllotreta</taxon>
    </lineage>
</organism>
<evidence type="ECO:0000256" key="9">
    <source>
        <dbReference type="ARBA" id="ARBA00022622"/>
    </source>
</evidence>
<keyword evidence="19 28" id="KW-0472">Membrane</keyword>
<feature type="domain" description="Peptidase M1 membrane alanine aminopeptidase" evidence="29">
    <location>
        <begin position="351"/>
        <end position="577"/>
    </location>
</feature>
<evidence type="ECO:0000256" key="8">
    <source>
        <dbReference type="ARBA" id="ARBA00022475"/>
    </source>
</evidence>
<dbReference type="Gene3D" id="1.25.50.20">
    <property type="match status" value="1"/>
</dbReference>
<evidence type="ECO:0000256" key="1">
    <source>
        <dbReference type="ARBA" id="ARBA00000098"/>
    </source>
</evidence>
<dbReference type="Pfam" id="PF17900">
    <property type="entry name" value="Peptidase_M1_N"/>
    <property type="match status" value="1"/>
</dbReference>
<evidence type="ECO:0000256" key="18">
    <source>
        <dbReference type="ARBA" id="ARBA00023049"/>
    </source>
</evidence>
<evidence type="ECO:0000256" key="13">
    <source>
        <dbReference type="ARBA" id="ARBA00022729"/>
    </source>
</evidence>
<dbReference type="GO" id="GO:0005886">
    <property type="term" value="C:plasma membrane"/>
    <property type="evidence" value="ECO:0007669"/>
    <property type="project" value="UniProtKB-SubCell"/>
</dbReference>
<keyword evidence="7" id="KW-0031">Aminopeptidase</keyword>
<feature type="site" description="Transition state stabilizer" evidence="26">
    <location>
        <position position="510"/>
    </location>
</feature>
<feature type="active site" description="Proton acceptor" evidence="24">
    <location>
        <position position="424"/>
    </location>
</feature>
<evidence type="ECO:0000256" key="12">
    <source>
        <dbReference type="ARBA" id="ARBA00022723"/>
    </source>
</evidence>
<evidence type="ECO:0000256" key="22">
    <source>
        <dbReference type="ARBA" id="ARBA00023288"/>
    </source>
</evidence>
<feature type="domain" description="ERAP1-like C-terminal" evidence="30">
    <location>
        <begin position="658"/>
        <end position="973"/>
    </location>
</feature>
<proteinExistence type="inferred from homology"/>
<dbReference type="Pfam" id="PF01433">
    <property type="entry name" value="Peptidase_M1"/>
    <property type="match status" value="1"/>
</dbReference>
<dbReference type="InterPro" id="IPR042097">
    <property type="entry name" value="Aminopeptidase_N-like_N_sf"/>
</dbReference>
<dbReference type="PANTHER" id="PTHR11533:SF294">
    <property type="entry name" value="THYROTROPIN-RELEASING HORMONE-DEGRADING ECTOENZYME"/>
    <property type="match status" value="1"/>
</dbReference>
<dbReference type="Gene3D" id="2.60.40.1730">
    <property type="entry name" value="tricorn interacting facor f3 domain"/>
    <property type="match status" value="1"/>
</dbReference>
<evidence type="ECO:0000256" key="19">
    <source>
        <dbReference type="ARBA" id="ARBA00023136"/>
    </source>
</evidence>
<dbReference type="EC" id="3.4.11.2" evidence="5"/>
<evidence type="ECO:0000256" key="21">
    <source>
        <dbReference type="ARBA" id="ARBA00023180"/>
    </source>
</evidence>
<keyword evidence="18" id="KW-0482">Metalloprotease</keyword>
<comment type="similarity">
    <text evidence="4">Belongs to the peptidase M1 family.</text>
</comment>
<dbReference type="OrthoDB" id="510539at2759"/>
<evidence type="ECO:0000256" key="24">
    <source>
        <dbReference type="PIRSR" id="PIRSR634016-1"/>
    </source>
</evidence>
<evidence type="ECO:0000256" key="11">
    <source>
        <dbReference type="ARBA" id="ARBA00022692"/>
    </source>
</evidence>
<evidence type="ECO:0000256" key="7">
    <source>
        <dbReference type="ARBA" id="ARBA00022438"/>
    </source>
</evidence>
<dbReference type="GO" id="GO:0005615">
    <property type="term" value="C:extracellular space"/>
    <property type="evidence" value="ECO:0007669"/>
    <property type="project" value="TreeGrafter"/>
</dbReference>
<dbReference type="GO" id="GO:0016285">
    <property type="term" value="F:alanyl aminopeptidase activity"/>
    <property type="evidence" value="ECO:0007669"/>
    <property type="project" value="UniProtKB-EC"/>
</dbReference>
<evidence type="ECO:0000256" key="10">
    <source>
        <dbReference type="ARBA" id="ARBA00022670"/>
    </source>
</evidence>
<evidence type="ECO:0000313" key="32">
    <source>
        <dbReference type="EMBL" id="CAG9861766.1"/>
    </source>
</evidence>
<keyword evidence="17 28" id="KW-1133">Transmembrane helix</keyword>
<keyword evidence="10" id="KW-0645">Protease</keyword>
<dbReference type="GO" id="GO:0006508">
    <property type="term" value="P:proteolysis"/>
    <property type="evidence" value="ECO:0007669"/>
    <property type="project" value="UniProtKB-KW"/>
</dbReference>
<keyword evidence="20" id="KW-1015">Disulfide bond</keyword>
<sequence>MRDKNFPLKKIPNDAETGVPTTVDLENNSSQKKYTVNQSNNKGLVISKPLCLLMGIGALLLAILVGLVVFFLVPQYCNGEKPPEALTHVQTSSDNVKVESKADDDDDDIDERLPRSIEPRHYEIKILPDLRNFTTEGSITMTLQVLQTTDEIQFHLQGIEISQESVRITSTGDTPDNIEITNQEYLPGDKYRIKLNQNLASDGIYELYAEYTGRLGEHLQGFYGIHYNDANGRERTMASTQFSPVEARKAFPCFDEPSFKSTFKIILARPSDMSTLSNMPLLTSTPIEQPTNKSKKSIATNDGWYWDEYQTTPKMSTYLVAFMVHDLKPYETPEGPMKFWSRDQLVPFAAYAARIGPKILRYFEGYFNSKFPLEKIDVVAVPSFGFSAMENWGLITFRESSLLYDSNSSTVEDISNIAKVFAHELAHQWFGNLVTPRYWNDLWLKEGFANYMAFLGVNEVEPSWKFPEEFVLTYTEAALQNDALESSRPLSFDEAKNSRQIRELFDGISYSKGAAIVRMMNHFLGESTFRQGLVNYLKKYQYSNADRSDLFASFTEEAHKNEVLQPDENVETIMETWTKTAGLPVINVQPDYDRGVLQLTQKRFYYSGKADEDTAWWVPISFATNASGAPDFNDTSPKFWMRGERAIAVEVNVTRHDWYLLNLEQTGYFIVNYDADNWRKLAGDIMKMPPLVRAQLISDSMDLARAGLLVYDVPLMMIANMAIQDDNIMYIPTKVTFAKLKYLSDILSDTPAFGLFEHYHKNIFQETYKRVTLDDRVHEHLTRKIRMTVLEWSCRSPDSRCTHLAKTSFRNWIVRGKNVESNLRSIVYCTAIREGGEIEWDFAYKKYLESTSASEKDAILDALGCTSLKWLLSRYLDKLLSDRSITIQDADRLFNSVVENKVGTQIAFDFLRKNWNAIIKHHGNGFNIVSKMILKLGDHLSTEFQLSELIRFRDGTKDKLTTGSFAIAIDKVKANVEWMRKNYQPVKEWLENNRDLRSTVIERLKYESYLQSQGAARGA</sequence>
<keyword evidence="11 28" id="KW-0812">Transmembrane</keyword>
<evidence type="ECO:0000256" key="6">
    <source>
        <dbReference type="ARBA" id="ARBA00015611"/>
    </source>
</evidence>
<feature type="region of interest" description="Disordered" evidence="27">
    <location>
        <begin position="1"/>
        <end position="26"/>
    </location>
</feature>
<dbReference type="InterPro" id="IPR034016">
    <property type="entry name" value="M1_APN-typ"/>
</dbReference>
<dbReference type="EMBL" id="OU900097">
    <property type="protein sequence ID" value="CAG9861766.1"/>
    <property type="molecule type" value="Genomic_DNA"/>
</dbReference>
<comment type="subcellular location">
    <subcellularLocation>
        <location evidence="3">Cell membrane</location>
        <topology evidence="3">Lipid-anchor</topology>
        <topology evidence="3">GPI-anchor</topology>
    </subcellularLocation>
    <subcellularLocation>
        <location evidence="2">Membrane</location>
        <topology evidence="2">Single-pass type II membrane protein</topology>
    </subcellularLocation>
</comment>
<keyword evidence="13" id="KW-0732">Signal</keyword>
<keyword evidence="12 25" id="KW-0479">Metal-binding</keyword>
<dbReference type="InterPro" id="IPR014782">
    <property type="entry name" value="Peptidase_M1_dom"/>
</dbReference>
<feature type="transmembrane region" description="Helical" evidence="28">
    <location>
        <begin position="50"/>
        <end position="73"/>
    </location>
</feature>
<evidence type="ECO:0000259" key="29">
    <source>
        <dbReference type="Pfam" id="PF01433"/>
    </source>
</evidence>
<evidence type="ECO:0000256" key="4">
    <source>
        <dbReference type="ARBA" id="ARBA00010136"/>
    </source>
</evidence>